<dbReference type="InterPro" id="IPR038607">
    <property type="entry name" value="PhoD-like_sf"/>
</dbReference>
<dbReference type="AlphaFoldDB" id="A0AAW6U5Y4"/>
<comment type="caution">
    <text evidence="3">The sequence shown here is derived from an EMBL/GenBank/DDBJ whole genome shotgun (WGS) entry which is preliminary data.</text>
</comment>
<name>A0AAW6U5Y4_9BACT</name>
<evidence type="ECO:0000313" key="3">
    <source>
        <dbReference type="EMBL" id="MDI6451059.1"/>
    </source>
</evidence>
<organism evidence="3 4">
    <name type="scientific">Anaerobaca lacustris</name>
    <dbReference type="NCBI Taxonomy" id="3044600"/>
    <lineage>
        <taxon>Bacteria</taxon>
        <taxon>Pseudomonadati</taxon>
        <taxon>Planctomycetota</taxon>
        <taxon>Phycisphaerae</taxon>
        <taxon>Sedimentisphaerales</taxon>
        <taxon>Anaerobacaceae</taxon>
        <taxon>Anaerobaca</taxon>
    </lineage>
</organism>
<gene>
    <name evidence="3" type="ORF">QJ522_18505</name>
</gene>
<evidence type="ECO:0000313" key="4">
    <source>
        <dbReference type="Proteomes" id="UP001431776"/>
    </source>
</evidence>
<feature type="chain" id="PRO_5043420212" description="PhoD-like phosphatase metallophosphatase domain-containing protein" evidence="2">
    <location>
        <begin position="27"/>
        <end position="650"/>
    </location>
</feature>
<keyword evidence="4" id="KW-1185">Reference proteome</keyword>
<dbReference type="InterPro" id="IPR029052">
    <property type="entry name" value="Metallo-depent_PP-like"/>
</dbReference>
<evidence type="ECO:0000256" key="2">
    <source>
        <dbReference type="SAM" id="SignalP"/>
    </source>
</evidence>
<evidence type="ECO:0008006" key="5">
    <source>
        <dbReference type="Google" id="ProtNLM"/>
    </source>
</evidence>
<accession>A0AAW6U5Y4</accession>
<sequence length="650" mass="72975">MKAHHTTTRIVITTVFLLSFSSSLTALVGAADEPFPGDRGARLDLASRADIWGREAKTFLERFVRVPRDQVVGFALYTHEAGVLKISAQLYPLRPDEPREVRLEFQRDDRWQEVAKAPVVYPGWSAHFRIEPWDASQDVPYRVRHGDRAAFEGLIRKDPKDKDTIVVGSLSCSSNADRGERREIVEKLKAQDPDLLFFAGDQSYDHTEHTAAWLLWGHHFRDVIKDRPVVTIPDDHDIGQGNIWGESGIVADSTAGDSGGYYYPAEYIHMVHRCQTWHLPDPVDPRPVEQNISVYFTRLRIGGVDFAILADRQFKSGPKGKIPQMGPRPDHIREVGYDPHKIDLPGLKLLGDRQLTFLDDWGQDWTGAVMKAALSQTAFCGAVHLHGSKENRLLADLDCNGWPQTGRNRALAALRRALACHLCGDQHLAVVVQHGIEAFRDGPYAFTNPAIVNSYYARWWWPEDEKPGVDPVPNSPLPWTGDYLDGLYNRITMIAYANPKFADIGTMRKNQRDPSAVLGDGYGLIRFRKPTRTITFECWPRYADLAQGDSAQYPGWPVTIRLADNDGRKPVGHLRELHFQGLSDPVVQVVREADGEILYTRRIQGGRFRPPVFAAGAYTVKAGRGRPTEWSARGLEPVPDGAEPLGVRLP</sequence>
<dbReference type="EMBL" id="JASCXX010000028">
    <property type="protein sequence ID" value="MDI6451059.1"/>
    <property type="molecule type" value="Genomic_DNA"/>
</dbReference>
<reference evidence="3" key="1">
    <citation type="submission" date="2023-05" db="EMBL/GenBank/DDBJ databases">
        <title>Anaerotaeda fermentans gen. nov., sp. nov., a novel anaerobic planctomycete of the new family within the order Sedimentisphaerales isolated from Taman Peninsula, Russia.</title>
        <authorList>
            <person name="Khomyakova M.A."/>
            <person name="Merkel A.Y."/>
            <person name="Slobodkin A.I."/>
        </authorList>
    </citation>
    <scope>NUCLEOTIDE SEQUENCE</scope>
    <source>
        <strain evidence="3">M17dextr</strain>
    </source>
</reference>
<evidence type="ECO:0000256" key="1">
    <source>
        <dbReference type="SAM" id="MobiDB-lite"/>
    </source>
</evidence>
<dbReference type="SUPFAM" id="SSF56300">
    <property type="entry name" value="Metallo-dependent phosphatases"/>
    <property type="match status" value="1"/>
</dbReference>
<feature type="region of interest" description="Disordered" evidence="1">
    <location>
        <begin position="628"/>
        <end position="650"/>
    </location>
</feature>
<dbReference type="RefSeq" id="WP_349246468.1">
    <property type="nucleotide sequence ID" value="NZ_JASCXX010000028.1"/>
</dbReference>
<protein>
    <recommendedName>
        <fullName evidence="5">PhoD-like phosphatase metallophosphatase domain-containing protein</fullName>
    </recommendedName>
</protein>
<proteinExistence type="predicted"/>
<feature type="signal peptide" evidence="2">
    <location>
        <begin position="1"/>
        <end position="26"/>
    </location>
</feature>
<dbReference type="Proteomes" id="UP001431776">
    <property type="component" value="Unassembled WGS sequence"/>
</dbReference>
<dbReference type="Gene3D" id="3.60.21.70">
    <property type="entry name" value="PhoD-like phosphatase"/>
    <property type="match status" value="1"/>
</dbReference>
<keyword evidence="2" id="KW-0732">Signal</keyword>